<dbReference type="Pfam" id="PF18203">
    <property type="entry name" value="IPTL-CTERM"/>
    <property type="match status" value="1"/>
</dbReference>
<dbReference type="KEGG" id="drg:H9K76_19150"/>
<feature type="domain" description="DUF7933" evidence="2">
    <location>
        <begin position="264"/>
        <end position="384"/>
    </location>
</feature>
<evidence type="ECO:0000313" key="4">
    <source>
        <dbReference type="Proteomes" id="UP000515811"/>
    </source>
</evidence>
<dbReference type="RefSeq" id="WP_187600739.1">
    <property type="nucleotide sequence ID" value="NZ_CP060714.1"/>
</dbReference>
<evidence type="ECO:0000259" key="1">
    <source>
        <dbReference type="Pfam" id="PF18203"/>
    </source>
</evidence>
<organism evidence="3 4">
    <name type="scientific">Diaphorobacter ruginosibacter</name>
    <dbReference type="NCBI Taxonomy" id="1715720"/>
    <lineage>
        <taxon>Bacteria</taxon>
        <taxon>Pseudomonadati</taxon>
        <taxon>Pseudomonadota</taxon>
        <taxon>Betaproteobacteria</taxon>
        <taxon>Burkholderiales</taxon>
        <taxon>Comamonadaceae</taxon>
        <taxon>Diaphorobacter</taxon>
    </lineage>
</organism>
<gene>
    <name evidence="3" type="ORF">H9K76_19150</name>
</gene>
<protein>
    <submittedName>
        <fullName evidence="3">IPTL-CTERM sorting domain-containing protein</fullName>
    </submittedName>
</protein>
<evidence type="ECO:0000259" key="2">
    <source>
        <dbReference type="Pfam" id="PF25564"/>
    </source>
</evidence>
<reference evidence="3 4" key="1">
    <citation type="submission" date="2020-08" db="EMBL/GenBank/DDBJ databases">
        <title>Genome sequence of Diaphorobacter ruginosibacter DSM 27467T.</title>
        <authorList>
            <person name="Hyun D.-W."/>
            <person name="Bae J.-W."/>
        </authorList>
    </citation>
    <scope>NUCLEOTIDE SEQUENCE [LARGE SCALE GENOMIC DNA]</scope>
    <source>
        <strain evidence="3 4">DSM 27467</strain>
    </source>
</reference>
<dbReference type="EMBL" id="CP060714">
    <property type="protein sequence ID" value="QNN59729.1"/>
    <property type="molecule type" value="Genomic_DNA"/>
</dbReference>
<dbReference type="Proteomes" id="UP000515811">
    <property type="component" value="Chromosome"/>
</dbReference>
<sequence length="512" mass="52637">MNLSSFIRTFFIALFAIIGINNASAKVLMLTANDAVAAPIFNAAITEFGGTGNVTHVNTLDTPGSISESTFTTGGPYDTLVVLTVYATPSPRLDNLAAIKSAIANRTIPQVILFTDGCSTCSPTGYNWMVDVLREMGGTPFSNVATGTYNSSHTSFPLNTQSSFSSSFTSLNPMLGNRYRPLTNVPANNVLYLPQGGTPTNIGNINAYTVILPANDSNNGLGSCLITSIDASMLDNSGNNGKIGNAMLAALEADASCKLPEPATLAQAFSPATVTPGASSQLTITLSNPNAWNATGVNVSDLIPSPLNVISSTSTCGATPTLSGQLVTLNNGSIPANGQCAITVDVQWSSDVNTCNTSLTNTIDPAQGDFSASVGVQQSASTANIACQYSPPTYTVGGQITGLQPGTALQVSNGSDVITLTSNGPFVFPSSMGSGSSYAVTIGSQPKGAVCSLSNGSGQIADSNVTNILIDCKTSVQPTETTPVPTLSEWALIGLSFVLGMFGLARSRQRQG</sequence>
<dbReference type="InterPro" id="IPR026442">
    <property type="entry name" value="IPTL_CTERM"/>
</dbReference>
<dbReference type="InterPro" id="IPR057693">
    <property type="entry name" value="DUF7933"/>
</dbReference>
<evidence type="ECO:0000313" key="3">
    <source>
        <dbReference type="EMBL" id="QNN59729.1"/>
    </source>
</evidence>
<dbReference type="Pfam" id="PF25564">
    <property type="entry name" value="DUF7933"/>
    <property type="match status" value="1"/>
</dbReference>
<accession>A0A7G9RVV4</accession>
<dbReference type="NCBIfam" id="TIGR04174">
    <property type="entry name" value="IPTL_CTERM"/>
    <property type="match status" value="1"/>
</dbReference>
<name>A0A7G9RVV4_9BURK</name>
<dbReference type="AlphaFoldDB" id="A0A7G9RVV4"/>
<proteinExistence type="predicted"/>
<feature type="domain" description="IPTL-CTERM protein sorting" evidence="1">
    <location>
        <begin position="482"/>
        <end position="508"/>
    </location>
</feature>
<keyword evidence="4" id="KW-1185">Reference proteome</keyword>